<dbReference type="RefSeq" id="WP_344756513.1">
    <property type="nucleotide sequence ID" value="NZ_BAABAE010000003.1"/>
</dbReference>
<evidence type="ECO:0000313" key="4">
    <source>
        <dbReference type="Proteomes" id="UP001501004"/>
    </source>
</evidence>
<reference evidence="4" key="1">
    <citation type="journal article" date="2019" name="Int. J. Syst. Evol. Microbiol.">
        <title>The Global Catalogue of Microorganisms (GCM) 10K type strain sequencing project: providing services to taxonomists for standard genome sequencing and annotation.</title>
        <authorList>
            <consortium name="The Broad Institute Genomics Platform"/>
            <consortium name="The Broad Institute Genome Sequencing Center for Infectious Disease"/>
            <person name="Wu L."/>
            <person name="Ma J."/>
        </authorList>
    </citation>
    <scope>NUCLEOTIDE SEQUENCE [LARGE SCALE GENOMIC DNA]</scope>
    <source>
        <strain evidence="4">JCM 16949</strain>
    </source>
</reference>
<dbReference type="EMBL" id="BAABAE010000003">
    <property type="protein sequence ID" value="GAA3745597.1"/>
    <property type="molecule type" value="Genomic_DNA"/>
</dbReference>
<evidence type="ECO:0000259" key="2">
    <source>
        <dbReference type="Pfam" id="PF25362"/>
    </source>
</evidence>
<keyword evidence="4" id="KW-1185">Reference proteome</keyword>
<feature type="domain" description="PH" evidence="2">
    <location>
        <begin position="37"/>
        <end position="148"/>
    </location>
</feature>
<keyword evidence="1" id="KW-0472">Membrane</keyword>
<accession>A0ABP7FQC2</accession>
<gene>
    <name evidence="3" type="ORF">GCM10022239_21520</name>
</gene>
<feature type="transmembrane region" description="Helical" evidence="1">
    <location>
        <begin position="6"/>
        <end position="25"/>
    </location>
</feature>
<comment type="caution">
    <text evidence="3">The sequence shown here is derived from an EMBL/GenBank/DDBJ whole genome shotgun (WGS) entry which is preliminary data.</text>
</comment>
<proteinExistence type="predicted"/>
<organism evidence="3 4">
    <name type="scientific">Leifsonella bigeumensis</name>
    <dbReference type="NCBI Taxonomy" id="433643"/>
    <lineage>
        <taxon>Bacteria</taxon>
        <taxon>Bacillati</taxon>
        <taxon>Actinomycetota</taxon>
        <taxon>Actinomycetes</taxon>
        <taxon>Micrococcales</taxon>
        <taxon>Microbacteriaceae</taxon>
        <taxon>Leifsonella</taxon>
    </lineage>
</organism>
<dbReference type="InterPro" id="IPR057446">
    <property type="entry name" value="PH_bac"/>
</dbReference>
<dbReference type="Proteomes" id="UP001501004">
    <property type="component" value="Unassembled WGS sequence"/>
</dbReference>
<evidence type="ECO:0000313" key="3">
    <source>
        <dbReference type="EMBL" id="GAA3745597.1"/>
    </source>
</evidence>
<dbReference type="Pfam" id="PF25362">
    <property type="entry name" value="bPH_11"/>
    <property type="match status" value="1"/>
</dbReference>
<name>A0ABP7FQC2_9MICO</name>
<sequence length="159" mass="16776">MDRLLPSIIVGFVIVAALIGMFFGWRARQRRQAGIPAPEAVPADVGAIRTAVSGLYVATTRAGEPLERIAVRGLGYRSRMVATVADRGVTLELTGARPAFIPATALRSAGRATWAIDKAVEPGGLVVLGWRLGDLDVDSYFRIDGEAQAFIDAAAGITA</sequence>
<keyword evidence="1" id="KW-1133">Transmembrane helix</keyword>
<keyword evidence="1" id="KW-0812">Transmembrane</keyword>
<protein>
    <submittedName>
        <fullName evidence="3">Transporter</fullName>
    </submittedName>
</protein>
<evidence type="ECO:0000256" key="1">
    <source>
        <dbReference type="SAM" id="Phobius"/>
    </source>
</evidence>